<accession>A0AAT9H4W6</accession>
<reference evidence="1" key="1">
    <citation type="submission" date="2024-05" db="EMBL/GenBank/DDBJ databases">
        <title>Whole-Genome Sequence of CFS9, a Potential Fish Probiotic Isolated from the Body Surface of Silurus asotus.</title>
        <authorList>
            <person name="Kojima M."/>
            <person name="Tobioka K."/>
            <person name="Yokota K."/>
            <person name="Nakatani H."/>
            <person name="Hori K."/>
            <person name="Tamaru Y."/>
            <person name="Okazaki F."/>
        </authorList>
    </citation>
    <scope>NUCLEOTIDE SEQUENCE</scope>
    <source>
        <strain evidence="1">CFS9</strain>
    </source>
</reference>
<protein>
    <submittedName>
        <fullName evidence="1">Uncharacterized protein</fullName>
    </submittedName>
</protein>
<gene>
    <name evidence="1" type="ORF">CFS9_31500</name>
</gene>
<name>A0AAT9H4W6_9FLAO</name>
<dbReference type="EMBL" id="AP031573">
    <property type="protein sequence ID" value="BFM44509.1"/>
    <property type="molecule type" value="Genomic_DNA"/>
</dbReference>
<sequence length="390" mass="46014">MKEGIPLEYNDIKEINFKIFNPALRINKADSPSEIDYTRVEGLIQSYFSANDSIWDKSDYHDKEHKSVKDQEHYNLVKKSNKEKEYVEIESIYEFSEKGKKVNFVKYAITIDGLPFQIIAVMSCVEINNRWYIYDMFNQGNILTLIKSLDSNKLNFIFQKSNESNNLLKDIKRKISINNIIDINTFYTYYKTWYKENNSQYLKEIRDERNWVENYHYAKAEFGISPKTTNFQISMPFSLDNSIFHVYKKGEDALINSPESLEKYKNSVEKFLIPSTNESIRLIHKFKFSLDDSVYYIIKHEKNGKFYTETFLENKGKVDNTSPLFNTLNNLLLKLKSNTFIDLNSTDPIQKDLENIRLQAQNQTQKMINLTVLNQLIEKNKASLSKYLDQ</sequence>
<dbReference type="AlphaFoldDB" id="A0AAT9H4W6"/>
<proteinExistence type="predicted"/>
<evidence type="ECO:0000313" key="1">
    <source>
        <dbReference type="EMBL" id="BFM44509.1"/>
    </source>
</evidence>
<organism evidence="1">
    <name type="scientific">Flavobacterium sp. CFS9</name>
    <dbReference type="NCBI Taxonomy" id="3143118"/>
    <lineage>
        <taxon>Bacteria</taxon>
        <taxon>Pseudomonadati</taxon>
        <taxon>Bacteroidota</taxon>
        <taxon>Flavobacteriia</taxon>
        <taxon>Flavobacteriales</taxon>
        <taxon>Flavobacteriaceae</taxon>
        <taxon>Flavobacterium</taxon>
    </lineage>
</organism>